<keyword evidence="1" id="KW-1133">Transmembrane helix</keyword>
<proteinExistence type="predicted"/>
<reference evidence="2 3" key="1">
    <citation type="submission" date="2024-09" db="EMBL/GenBank/DDBJ databases">
        <authorList>
            <person name="Sun Q."/>
            <person name="Mori K."/>
        </authorList>
    </citation>
    <scope>NUCLEOTIDE SEQUENCE [LARGE SCALE GENOMIC DNA]</scope>
    <source>
        <strain evidence="2 3">CECT 8300</strain>
    </source>
</reference>
<comment type="caution">
    <text evidence="2">The sequence shown here is derived from an EMBL/GenBank/DDBJ whole genome shotgun (WGS) entry which is preliminary data.</text>
</comment>
<feature type="transmembrane region" description="Helical" evidence="1">
    <location>
        <begin position="6"/>
        <end position="25"/>
    </location>
</feature>
<dbReference type="InterPro" id="IPR036465">
    <property type="entry name" value="vWFA_dom_sf"/>
</dbReference>
<evidence type="ECO:0000256" key="1">
    <source>
        <dbReference type="SAM" id="Phobius"/>
    </source>
</evidence>
<keyword evidence="1" id="KW-0472">Membrane</keyword>
<feature type="transmembrane region" description="Helical" evidence="1">
    <location>
        <begin position="37"/>
        <end position="54"/>
    </location>
</feature>
<keyword evidence="3" id="KW-1185">Reference proteome</keyword>
<accession>A0ABV5GZW4</accession>
<keyword evidence="1" id="KW-0812">Transmembrane</keyword>
<organism evidence="2 3">
    <name type="scientific">Algibacter miyuki</name>
    <dbReference type="NCBI Taxonomy" id="1306933"/>
    <lineage>
        <taxon>Bacteria</taxon>
        <taxon>Pseudomonadati</taxon>
        <taxon>Bacteroidota</taxon>
        <taxon>Flavobacteriia</taxon>
        <taxon>Flavobacteriales</taxon>
        <taxon>Flavobacteriaceae</taxon>
        <taxon>Algibacter</taxon>
    </lineage>
</organism>
<dbReference type="SUPFAM" id="SSF53300">
    <property type="entry name" value="vWA-like"/>
    <property type="match status" value="1"/>
</dbReference>
<evidence type="ECO:0000313" key="2">
    <source>
        <dbReference type="EMBL" id="MFB9104615.1"/>
    </source>
</evidence>
<dbReference type="Proteomes" id="UP001589590">
    <property type="component" value="Unassembled WGS sequence"/>
</dbReference>
<evidence type="ECO:0000313" key="3">
    <source>
        <dbReference type="Proteomes" id="UP001589590"/>
    </source>
</evidence>
<protein>
    <submittedName>
        <fullName evidence="2">VWA domain-containing protein</fullName>
    </submittedName>
</protein>
<sequence length="677" mass="77508">MQTDTLIYIILAGIVALLLALFQYINKTKSMSKTNMLFAFLRFISLFSVFLLLINPKFDQVTLTDERPNLVIAVDNSNSVAHLNQTEKAKSLVEALSGNDALKEKFNLEFYTFGERFKNSDSLSFAEKQTNIDEAFSQLAQIYKGHTAPTLLITDGNQTYGNDYEFAFSKYKQPIYPIILGDTITYTDLKIQQLNVNKYAYLKNKFPVETFLVYNGSQNITSKFVVKKGNTVVFSETISFSKENNSKLLNFNLPADRVGVNTYQATLLPLENEKNKVNNTYNFAVEVIDQKTKIALVSSFYHPDLGALKRSVESNERREVSILKPEELLGKLNDFQLVILYQPNDNFKNVLAELNKENKNRFIIEGTKTDLIFLNENNKSFDHEITDDYENYQGTLNTNFSPFLMDDINFESFPPLESNYGSVIFAVPFQTILYKTVNGISTNQPLLATLETNGRREAVLFGENIWQWRSQSYLNTKAFNQFDDFIGKLVQYLASNKKRNRLNIDYQSFYNGNGNIIVKAELFDKNYVFDARETLQITVTDNLSKTSKTYPLILKNNNYQVDLSHLSPSEYSFKVSSGKENLSKSGHFQILEYNVEQQFLNANVGKLEQLASNSEGDSYFIDNTTSLVDDLLGDNRYKTIQKSHKNSLPLIDWKYLLAIIALSLSAEWFLRKYKGLI</sequence>
<gene>
    <name evidence="2" type="ORF">ACFFU1_06885</name>
</gene>
<dbReference type="EMBL" id="JBHMFA010000005">
    <property type="protein sequence ID" value="MFB9104615.1"/>
    <property type="molecule type" value="Genomic_DNA"/>
</dbReference>
<dbReference type="PANTHER" id="PTHR37947:SF1">
    <property type="entry name" value="BLL2462 PROTEIN"/>
    <property type="match status" value="1"/>
</dbReference>
<dbReference type="PANTHER" id="PTHR37947">
    <property type="entry name" value="BLL2462 PROTEIN"/>
    <property type="match status" value="1"/>
</dbReference>
<name>A0ABV5GZW4_9FLAO</name>